<accession>A0A8J7LCM5</accession>
<dbReference type="InterPro" id="IPR001343">
    <property type="entry name" value="Hemolysn_Ca-bd"/>
</dbReference>
<proteinExistence type="predicted"/>
<dbReference type="InterPro" id="IPR011049">
    <property type="entry name" value="Serralysin-like_metalloprot_C"/>
</dbReference>
<dbReference type="Proteomes" id="UP000662314">
    <property type="component" value="Unassembled WGS sequence"/>
</dbReference>
<sequence length="65" mass="7386">MSKMIGNDGNNIAFGTAYNDFIDGKEENDFIFGFGGRNGVFSRTSFKRTYVLTPPLSHRLRWCFA</sequence>
<dbReference type="EMBL" id="JAECZA010000007">
    <property type="protein sequence ID" value="MBH8572111.1"/>
    <property type="molecule type" value="Genomic_DNA"/>
</dbReference>
<organism evidence="1 2">
    <name type="scientific">Dendronalium phyllosphericum CENA369</name>
    <dbReference type="NCBI Taxonomy" id="1725256"/>
    <lineage>
        <taxon>Bacteria</taxon>
        <taxon>Bacillati</taxon>
        <taxon>Cyanobacteriota</taxon>
        <taxon>Cyanophyceae</taxon>
        <taxon>Nostocales</taxon>
        <taxon>Nostocaceae</taxon>
        <taxon>Dendronalium</taxon>
        <taxon>Dendronalium phyllosphericum</taxon>
    </lineage>
</organism>
<dbReference type="SUPFAM" id="SSF51120">
    <property type="entry name" value="beta-Roll"/>
    <property type="match status" value="1"/>
</dbReference>
<gene>
    <name evidence="1" type="ORF">I8752_03495</name>
</gene>
<evidence type="ECO:0000313" key="1">
    <source>
        <dbReference type="EMBL" id="MBH8572111.1"/>
    </source>
</evidence>
<comment type="caution">
    <text evidence="1">The sequence shown here is derived from an EMBL/GenBank/DDBJ whole genome shotgun (WGS) entry which is preliminary data.</text>
</comment>
<reference evidence="1 2" key="1">
    <citation type="journal article" date="2021" name="Int. J. Syst. Evol. Microbiol.">
        <title>Amazonocrinis nigriterrae gen. nov., sp. nov., Atlanticothrix silvestris gen. nov., sp. nov. and Dendronalium phyllosphericum gen. nov., sp. nov., nostocacean cyanobacteria from Brazilian environments.</title>
        <authorList>
            <person name="Alvarenga D.O."/>
            <person name="Andreote A.P.D."/>
            <person name="Branco L.H.Z."/>
            <person name="Delbaje E."/>
            <person name="Cruz R.B."/>
            <person name="Varani A.M."/>
            <person name="Fiore M.F."/>
        </authorList>
    </citation>
    <scope>NUCLEOTIDE SEQUENCE [LARGE SCALE GENOMIC DNA]</scope>
    <source>
        <strain evidence="1 2">CENA369</strain>
    </source>
</reference>
<dbReference type="GO" id="GO:0005509">
    <property type="term" value="F:calcium ion binding"/>
    <property type="evidence" value="ECO:0007669"/>
    <property type="project" value="InterPro"/>
</dbReference>
<dbReference type="AlphaFoldDB" id="A0A8J7LCM5"/>
<evidence type="ECO:0000313" key="2">
    <source>
        <dbReference type="Proteomes" id="UP000662314"/>
    </source>
</evidence>
<keyword evidence="2" id="KW-1185">Reference proteome</keyword>
<dbReference type="Pfam" id="PF00353">
    <property type="entry name" value="HemolysinCabind"/>
    <property type="match status" value="1"/>
</dbReference>
<name>A0A8J7LCM5_9NOST</name>
<protein>
    <submittedName>
        <fullName evidence="1">Uncharacterized protein</fullName>
    </submittedName>
</protein>